<keyword evidence="2" id="KW-0645">Protease</keyword>
<dbReference type="GO" id="GO:0008234">
    <property type="term" value="F:cysteine-type peptidase activity"/>
    <property type="evidence" value="ECO:0007669"/>
    <property type="project" value="UniProtKB-KW"/>
</dbReference>
<dbReference type="InterPro" id="IPR038765">
    <property type="entry name" value="Papain-like_cys_pep_sf"/>
</dbReference>
<organism evidence="6">
    <name type="scientific">hydrothermal vent metagenome</name>
    <dbReference type="NCBI Taxonomy" id="652676"/>
    <lineage>
        <taxon>unclassified sequences</taxon>
        <taxon>metagenomes</taxon>
        <taxon>ecological metagenomes</taxon>
    </lineage>
</organism>
<keyword evidence="4" id="KW-0788">Thiol protease</keyword>
<dbReference type="AlphaFoldDB" id="A0A1W1EFS6"/>
<evidence type="ECO:0000256" key="1">
    <source>
        <dbReference type="ARBA" id="ARBA00007074"/>
    </source>
</evidence>
<protein>
    <submittedName>
        <fullName evidence="6">NLP/P60 family protein</fullName>
    </submittedName>
</protein>
<gene>
    <name evidence="6" type="ORF">MNB_SV-5-302</name>
</gene>
<dbReference type="SUPFAM" id="SSF54001">
    <property type="entry name" value="Cysteine proteinases"/>
    <property type="match status" value="1"/>
</dbReference>
<dbReference type="PROSITE" id="PS51935">
    <property type="entry name" value="NLPC_P60"/>
    <property type="match status" value="1"/>
</dbReference>
<sequence>MKSIFILSVVLFVTTLYAQNSKKVDCGIHIESVKNNVDTYTLVLKHDKNCEILMDHNESQISLISKIYEKDTKQVSDKNNSGSSSSKVEQIIGLAKSKMGDSYAPAKAGPEHFDCSGFVYYVFRQNNIEVPRTSLQQSKTAKKLKRSELKRGDILSFDTHNRNHINHSGIYLGNGKFIHSSSGKAYGVTISELDKGFYKDKFRWGVRKVD</sequence>
<dbReference type="PANTHER" id="PTHR47053:SF1">
    <property type="entry name" value="MUREIN DD-ENDOPEPTIDASE MEPH-RELATED"/>
    <property type="match status" value="1"/>
</dbReference>
<accession>A0A1W1EFS6</accession>
<dbReference type="Gene3D" id="3.90.1720.10">
    <property type="entry name" value="endopeptidase domain like (from Nostoc punctiforme)"/>
    <property type="match status" value="1"/>
</dbReference>
<evidence type="ECO:0000256" key="3">
    <source>
        <dbReference type="ARBA" id="ARBA00022801"/>
    </source>
</evidence>
<dbReference type="GO" id="GO:0006508">
    <property type="term" value="P:proteolysis"/>
    <property type="evidence" value="ECO:0007669"/>
    <property type="project" value="UniProtKB-KW"/>
</dbReference>
<dbReference type="Pfam" id="PF00877">
    <property type="entry name" value="NLPC_P60"/>
    <property type="match status" value="1"/>
</dbReference>
<name>A0A1W1EFS6_9ZZZZ</name>
<keyword evidence="3" id="KW-0378">Hydrolase</keyword>
<evidence type="ECO:0000259" key="5">
    <source>
        <dbReference type="PROSITE" id="PS51935"/>
    </source>
</evidence>
<reference evidence="6" key="1">
    <citation type="submission" date="2016-10" db="EMBL/GenBank/DDBJ databases">
        <authorList>
            <person name="de Groot N.N."/>
        </authorList>
    </citation>
    <scope>NUCLEOTIDE SEQUENCE</scope>
</reference>
<dbReference type="EMBL" id="FPKX01000067">
    <property type="protein sequence ID" value="SFZ98899.1"/>
    <property type="molecule type" value="Genomic_DNA"/>
</dbReference>
<evidence type="ECO:0000313" key="6">
    <source>
        <dbReference type="EMBL" id="SFZ98899.1"/>
    </source>
</evidence>
<feature type="domain" description="NlpC/P60" evidence="5">
    <location>
        <begin position="85"/>
        <end position="210"/>
    </location>
</feature>
<proteinExistence type="inferred from homology"/>
<evidence type="ECO:0000256" key="2">
    <source>
        <dbReference type="ARBA" id="ARBA00022670"/>
    </source>
</evidence>
<evidence type="ECO:0000256" key="4">
    <source>
        <dbReference type="ARBA" id="ARBA00022807"/>
    </source>
</evidence>
<comment type="similarity">
    <text evidence="1">Belongs to the peptidase C40 family.</text>
</comment>
<dbReference type="InterPro" id="IPR051202">
    <property type="entry name" value="Peptidase_C40"/>
</dbReference>
<dbReference type="PANTHER" id="PTHR47053">
    <property type="entry name" value="MUREIN DD-ENDOPEPTIDASE MEPH-RELATED"/>
    <property type="match status" value="1"/>
</dbReference>
<dbReference type="InterPro" id="IPR000064">
    <property type="entry name" value="NLP_P60_dom"/>
</dbReference>